<accession>A0ABR4XMK7</accession>
<dbReference type="SUPFAM" id="SSF51735">
    <property type="entry name" value="NAD(P)-binding Rossmann-fold domains"/>
    <property type="match status" value="1"/>
</dbReference>
<dbReference type="Gene3D" id="3.40.50.720">
    <property type="entry name" value="NAD(P)-binding Rossmann-like Domain"/>
    <property type="match status" value="1"/>
</dbReference>
<dbReference type="Proteomes" id="UP000030101">
    <property type="component" value="Unassembled WGS sequence"/>
</dbReference>
<evidence type="ECO:0000256" key="3">
    <source>
        <dbReference type="RuleBase" id="RU000363"/>
    </source>
</evidence>
<organism evidence="4 5">
    <name type="scientific">Porphyromonas canoris</name>
    <dbReference type="NCBI Taxonomy" id="36875"/>
    <lineage>
        <taxon>Bacteria</taxon>
        <taxon>Pseudomonadati</taxon>
        <taxon>Bacteroidota</taxon>
        <taxon>Bacteroidia</taxon>
        <taxon>Bacteroidales</taxon>
        <taxon>Porphyromonadaceae</taxon>
        <taxon>Porphyromonas</taxon>
    </lineage>
</organism>
<dbReference type="Pfam" id="PF00106">
    <property type="entry name" value="adh_short"/>
    <property type="match status" value="1"/>
</dbReference>
<keyword evidence="5" id="KW-1185">Reference proteome</keyword>
<evidence type="ECO:0000256" key="2">
    <source>
        <dbReference type="ARBA" id="ARBA00023002"/>
    </source>
</evidence>
<sequence>MSDKRRTLITGASGGLGMEIAMLMASNGHHLVLVARNEERLLSLKLYIEQSFGVSADIVAMDLALVESPRRLYDLVREQGFEIEILVNNAGFGDFAPFCTSDLKKQQEMIALNISAVVELCHLFGQEMVWLKKGRILNVASIAAFQPGPHMSIYYATKAFVLSFSEALATELEGTGVSVTALCPGPIRTGFEARADLLASGLFRNLKVSEPQDVARFGYEAMMRGQVVAIHGVWNRLLVFSGRFAPRSWVRNMVRRIQA</sequence>
<evidence type="ECO:0000313" key="4">
    <source>
        <dbReference type="EMBL" id="KGN92895.1"/>
    </source>
</evidence>
<keyword evidence="2" id="KW-0560">Oxidoreductase</keyword>
<dbReference type="InterPro" id="IPR002347">
    <property type="entry name" value="SDR_fam"/>
</dbReference>
<dbReference type="RefSeq" id="WP_036789498.1">
    <property type="nucleotide sequence ID" value="NZ_JQZV01000006.1"/>
</dbReference>
<protein>
    <recommendedName>
        <fullName evidence="6">Short-chain dehydrogenase</fullName>
    </recommendedName>
</protein>
<dbReference type="CDD" id="cd05233">
    <property type="entry name" value="SDR_c"/>
    <property type="match status" value="1"/>
</dbReference>
<dbReference type="PRINTS" id="PR00080">
    <property type="entry name" value="SDRFAMILY"/>
</dbReference>
<evidence type="ECO:0000313" key="5">
    <source>
        <dbReference type="Proteomes" id="UP000030101"/>
    </source>
</evidence>
<dbReference type="PANTHER" id="PTHR42901">
    <property type="entry name" value="ALCOHOL DEHYDROGENASE"/>
    <property type="match status" value="1"/>
</dbReference>
<dbReference type="EMBL" id="JQZV01000006">
    <property type="protein sequence ID" value="KGN92895.1"/>
    <property type="molecule type" value="Genomic_DNA"/>
</dbReference>
<gene>
    <name evidence="4" type="ORF">HQ43_03205</name>
</gene>
<dbReference type="PRINTS" id="PR00081">
    <property type="entry name" value="GDHRDH"/>
</dbReference>
<comment type="similarity">
    <text evidence="1 3">Belongs to the short-chain dehydrogenases/reductases (SDR) family.</text>
</comment>
<evidence type="ECO:0008006" key="6">
    <source>
        <dbReference type="Google" id="ProtNLM"/>
    </source>
</evidence>
<evidence type="ECO:0000256" key="1">
    <source>
        <dbReference type="ARBA" id="ARBA00006484"/>
    </source>
</evidence>
<comment type="caution">
    <text evidence="4">The sequence shown here is derived from an EMBL/GenBank/DDBJ whole genome shotgun (WGS) entry which is preliminary data.</text>
</comment>
<name>A0ABR4XMK7_9PORP</name>
<reference evidence="4 5" key="1">
    <citation type="submission" date="2014-08" db="EMBL/GenBank/DDBJ databases">
        <title>Porphyromonas canoris strain:OH2762 Genome sequencing.</title>
        <authorList>
            <person name="Wallis C."/>
            <person name="Deusch O."/>
            <person name="O'Flynn C."/>
            <person name="Davis I."/>
            <person name="Jospin G."/>
            <person name="Darling A.E."/>
            <person name="Coil D.A."/>
            <person name="Alexiev A."/>
            <person name="Horsfall A."/>
            <person name="Kirkwood N."/>
            <person name="Harris S."/>
            <person name="Eisen J.A."/>
        </authorList>
    </citation>
    <scope>NUCLEOTIDE SEQUENCE [LARGE SCALE GENOMIC DNA]</scope>
    <source>
        <strain evidence="5">COT-108 OH2762</strain>
    </source>
</reference>
<dbReference type="PIRSF" id="PIRSF000126">
    <property type="entry name" value="11-beta-HSD1"/>
    <property type="match status" value="1"/>
</dbReference>
<proteinExistence type="inferred from homology"/>
<dbReference type="InterPro" id="IPR036291">
    <property type="entry name" value="NAD(P)-bd_dom_sf"/>
</dbReference>
<dbReference type="PANTHER" id="PTHR42901:SF1">
    <property type="entry name" value="ALCOHOL DEHYDROGENASE"/>
    <property type="match status" value="1"/>
</dbReference>